<dbReference type="AlphaFoldDB" id="A0A0W0EW88"/>
<evidence type="ECO:0000313" key="2">
    <source>
        <dbReference type="EMBL" id="KTB28324.1"/>
    </source>
</evidence>
<evidence type="ECO:0000256" key="1">
    <source>
        <dbReference type="SAM" id="MobiDB-lite"/>
    </source>
</evidence>
<organism evidence="2 3">
    <name type="scientific">Moniliophthora roreri</name>
    <name type="common">Frosty pod rot fungus</name>
    <name type="synonym">Monilia roreri</name>
    <dbReference type="NCBI Taxonomy" id="221103"/>
    <lineage>
        <taxon>Eukaryota</taxon>
        <taxon>Fungi</taxon>
        <taxon>Dikarya</taxon>
        <taxon>Basidiomycota</taxon>
        <taxon>Agaricomycotina</taxon>
        <taxon>Agaricomycetes</taxon>
        <taxon>Agaricomycetidae</taxon>
        <taxon>Agaricales</taxon>
        <taxon>Marasmiineae</taxon>
        <taxon>Marasmiaceae</taxon>
        <taxon>Moniliophthora</taxon>
    </lineage>
</organism>
<feature type="region of interest" description="Disordered" evidence="1">
    <location>
        <begin position="1"/>
        <end position="65"/>
    </location>
</feature>
<gene>
    <name evidence="2" type="ORF">WG66_19078</name>
</gene>
<dbReference type="EMBL" id="LATX01002485">
    <property type="protein sequence ID" value="KTB28324.1"/>
    <property type="molecule type" value="Genomic_DNA"/>
</dbReference>
<proteinExistence type="predicted"/>
<feature type="compositionally biased region" description="Polar residues" evidence="1">
    <location>
        <begin position="1"/>
        <end position="40"/>
    </location>
</feature>
<evidence type="ECO:0000313" key="3">
    <source>
        <dbReference type="Proteomes" id="UP000054988"/>
    </source>
</evidence>
<sequence length="221" mass="24170">MDLDVPTQSTPYADSSSRQTQQAAHITSTSTVEQLSSDDVQMSEVIPPDPITPPRRFPSIQNPYPSPMSPIHSSWSTTLNTVPPKSSTTFLMDVDMDEGVVSSCSALRLRSGGNQSSLIRNLTQNEWATVHQLECLVRQLRYELQQNMTERNATISSLREQINVLASCLRGVPEMAAASAELTKACETVLKNVNWFAGFLNSSAHPGNSLACQALPIQGHQ</sequence>
<feature type="compositionally biased region" description="Pro residues" evidence="1">
    <location>
        <begin position="47"/>
        <end position="56"/>
    </location>
</feature>
<comment type="caution">
    <text evidence="2">The sequence shown here is derived from an EMBL/GenBank/DDBJ whole genome shotgun (WGS) entry which is preliminary data.</text>
</comment>
<name>A0A0W0EW88_MONRR</name>
<accession>A0A0W0EW88</accession>
<reference evidence="2 3" key="1">
    <citation type="submission" date="2015-12" db="EMBL/GenBank/DDBJ databases">
        <title>Draft genome sequence of Moniliophthora roreri, the causal agent of frosty pod rot of cacao.</title>
        <authorList>
            <person name="Aime M.C."/>
            <person name="Diaz-Valderrama J.R."/>
            <person name="Kijpornyongpan T."/>
            <person name="Phillips-Mora W."/>
        </authorList>
    </citation>
    <scope>NUCLEOTIDE SEQUENCE [LARGE SCALE GENOMIC DNA]</scope>
    <source>
        <strain evidence="2 3">MCA 2952</strain>
    </source>
</reference>
<dbReference type="Proteomes" id="UP000054988">
    <property type="component" value="Unassembled WGS sequence"/>
</dbReference>
<protein>
    <submittedName>
        <fullName evidence="2">Uncharacterized protein</fullName>
    </submittedName>
</protein>